<organism evidence="5 6">
    <name type="scientific">Senegalia massiliensis</name>
    <dbReference type="NCBI Taxonomy" id="1720316"/>
    <lineage>
        <taxon>Bacteria</taxon>
        <taxon>Bacillati</taxon>
        <taxon>Bacillota</taxon>
        <taxon>Clostridia</taxon>
        <taxon>Eubacteriales</taxon>
        <taxon>Clostridiaceae</taxon>
        <taxon>Senegalia</taxon>
    </lineage>
</organism>
<keyword evidence="3" id="KW-0804">Transcription</keyword>
<gene>
    <name evidence="5" type="ORF">D3Z33_03890</name>
</gene>
<dbReference type="Gene3D" id="1.10.10.10">
    <property type="entry name" value="Winged helix-like DNA-binding domain superfamily/Winged helix DNA-binding domain"/>
    <property type="match status" value="1"/>
</dbReference>
<evidence type="ECO:0000313" key="5">
    <source>
        <dbReference type="EMBL" id="NBI05999.1"/>
    </source>
</evidence>
<dbReference type="EMBL" id="QXXA01000004">
    <property type="protein sequence ID" value="NBI05999.1"/>
    <property type="molecule type" value="Genomic_DNA"/>
</dbReference>
<evidence type="ECO:0000256" key="1">
    <source>
        <dbReference type="ARBA" id="ARBA00023015"/>
    </source>
</evidence>
<proteinExistence type="predicted"/>
<dbReference type="SUPFAM" id="SSF46785">
    <property type="entry name" value="Winged helix' DNA-binding domain"/>
    <property type="match status" value="1"/>
</dbReference>
<dbReference type="CDD" id="cd00090">
    <property type="entry name" value="HTH_ARSR"/>
    <property type="match status" value="1"/>
</dbReference>
<evidence type="ECO:0000259" key="4">
    <source>
        <dbReference type="PROSITE" id="PS50995"/>
    </source>
</evidence>
<dbReference type="PANTHER" id="PTHR42756:SF1">
    <property type="entry name" value="TRANSCRIPTIONAL REPRESSOR OF EMRAB OPERON"/>
    <property type="match status" value="1"/>
</dbReference>
<evidence type="ECO:0000313" key="6">
    <source>
        <dbReference type="Proteomes" id="UP000467132"/>
    </source>
</evidence>
<keyword evidence="2" id="KW-0238">DNA-binding</keyword>
<evidence type="ECO:0000256" key="3">
    <source>
        <dbReference type="ARBA" id="ARBA00023163"/>
    </source>
</evidence>
<keyword evidence="1" id="KW-0805">Transcription regulation</keyword>
<reference evidence="5 6" key="1">
    <citation type="submission" date="2018-08" db="EMBL/GenBank/DDBJ databases">
        <title>Murine metabolic-syndrome-specific gut microbial biobank.</title>
        <authorList>
            <person name="Liu C."/>
        </authorList>
    </citation>
    <scope>NUCLEOTIDE SEQUENCE [LARGE SCALE GENOMIC DNA]</scope>
    <source>
        <strain evidence="5 6">583</strain>
    </source>
</reference>
<dbReference type="InterPro" id="IPR036390">
    <property type="entry name" value="WH_DNA-bd_sf"/>
</dbReference>
<dbReference type="AlphaFoldDB" id="A0A845QW33"/>
<dbReference type="SMART" id="SM00347">
    <property type="entry name" value="HTH_MARR"/>
    <property type="match status" value="1"/>
</dbReference>
<dbReference type="PANTHER" id="PTHR42756">
    <property type="entry name" value="TRANSCRIPTIONAL REGULATOR, MARR"/>
    <property type="match status" value="1"/>
</dbReference>
<dbReference type="InterPro" id="IPR000835">
    <property type="entry name" value="HTH_MarR-typ"/>
</dbReference>
<accession>A0A845QW33</accession>
<feature type="domain" description="HTH marR-type" evidence="4">
    <location>
        <begin position="5"/>
        <end position="137"/>
    </location>
</feature>
<keyword evidence="6" id="KW-1185">Reference proteome</keyword>
<dbReference type="GO" id="GO:0003677">
    <property type="term" value="F:DNA binding"/>
    <property type="evidence" value="ECO:0007669"/>
    <property type="project" value="UniProtKB-KW"/>
</dbReference>
<sequence>MKNNGISIVKLLKNVMDTMKRNIEDEFKEMNLTGPQGMLIGILSKYEEMKISDISQKMGLSNSTVSGIVDRMEKQGYIERIRSKEDRRVVHVKITPSFKEKSKNHFSKVENKIDDIIKNGTKEEIEKIYEGLETLKKVLDRNEKK</sequence>
<dbReference type="Proteomes" id="UP000467132">
    <property type="component" value="Unassembled WGS sequence"/>
</dbReference>
<protein>
    <submittedName>
        <fullName evidence="5">MarR family transcriptional regulator</fullName>
    </submittedName>
</protein>
<dbReference type="GO" id="GO:0003700">
    <property type="term" value="F:DNA-binding transcription factor activity"/>
    <property type="evidence" value="ECO:0007669"/>
    <property type="project" value="InterPro"/>
</dbReference>
<dbReference type="OrthoDB" id="49580at2"/>
<dbReference type="InterPro" id="IPR036388">
    <property type="entry name" value="WH-like_DNA-bd_sf"/>
</dbReference>
<dbReference type="PROSITE" id="PS50995">
    <property type="entry name" value="HTH_MARR_2"/>
    <property type="match status" value="1"/>
</dbReference>
<dbReference type="RefSeq" id="WP_160196483.1">
    <property type="nucleotide sequence ID" value="NZ_QXXA01000004.1"/>
</dbReference>
<dbReference type="InterPro" id="IPR011991">
    <property type="entry name" value="ArsR-like_HTH"/>
</dbReference>
<dbReference type="PRINTS" id="PR00598">
    <property type="entry name" value="HTHMARR"/>
</dbReference>
<comment type="caution">
    <text evidence="5">The sequence shown here is derived from an EMBL/GenBank/DDBJ whole genome shotgun (WGS) entry which is preliminary data.</text>
</comment>
<name>A0A845QW33_9CLOT</name>
<evidence type="ECO:0000256" key="2">
    <source>
        <dbReference type="ARBA" id="ARBA00023125"/>
    </source>
</evidence>
<dbReference type="Pfam" id="PF01047">
    <property type="entry name" value="MarR"/>
    <property type="match status" value="1"/>
</dbReference>